<feature type="region of interest" description="Disordered" evidence="1">
    <location>
        <begin position="189"/>
        <end position="232"/>
    </location>
</feature>
<keyword evidence="3" id="KW-1185">Reference proteome</keyword>
<name>A0ABR4A8C0_9LECA</name>
<proteinExistence type="predicted"/>
<dbReference type="EMBL" id="JBEFKJ010000015">
    <property type="protein sequence ID" value="KAL2041938.1"/>
    <property type="molecule type" value="Genomic_DNA"/>
</dbReference>
<organism evidence="2 3">
    <name type="scientific">Stereocaulon virgatum</name>
    <dbReference type="NCBI Taxonomy" id="373712"/>
    <lineage>
        <taxon>Eukaryota</taxon>
        <taxon>Fungi</taxon>
        <taxon>Dikarya</taxon>
        <taxon>Ascomycota</taxon>
        <taxon>Pezizomycotina</taxon>
        <taxon>Lecanoromycetes</taxon>
        <taxon>OSLEUM clade</taxon>
        <taxon>Lecanoromycetidae</taxon>
        <taxon>Lecanorales</taxon>
        <taxon>Lecanorineae</taxon>
        <taxon>Stereocaulaceae</taxon>
        <taxon>Stereocaulon</taxon>
    </lineage>
</organism>
<feature type="compositionally biased region" description="Basic and acidic residues" evidence="1">
    <location>
        <begin position="218"/>
        <end position="227"/>
    </location>
</feature>
<comment type="caution">
    <text evidence="2">The sequence shown here is derived from an EMBL/GenBank/DDBJ whole genome shotgun (WGS) entry which is preliminary data.</text>
</comment>
<accession>A0ABR4A8C0</accession>
<reference evidence="2 3" key="1">
    <citation type="submission" date="2024-09" db="EMBL/GenBank/DDBJ databases">
        <title>Rethinking Asexuality: The Enigmatic Case of Functional Sexual Genes in Lepraria (Stereocaulaceae).</title>
        <authorList>
            <person name="Doellman M."/>
            <person name="Sun Y."/>
            <person name="Barcenas-Pena A."/>
            <person name="Lumbsch H.T."/>
            <person name="Grewe F."/>
        </authorList>
    </citation>
    <scope>NUCLEOTIDE SEQUENCE [LARGE SCALE GENOMIC DNA]</scope>
    <source>
        <strain evidence="2 3">Mercado 3170</strain>
    </source>
</reference>
<sequence length="338" mass="38400">MPGPRTPHTLKLEPTKRQFFQWYFVERMTITEVKERMDELSKYLNRPAGEDFVASVSEWAGRRRYWNSQCATRWNIKDKDRGNLNLAMPADIAHLSLWRKGCEDVGNWRTIPQYDYHRTRLPSASGSVRAIRNDNALDQTSESGHWEDLYDWGLIRESDSGDGSRKPSVSSASSVNSYTFMSEYATSTSYSATTTEDDSLPKSYYDPNTDMHPSQAFHYDDNTEPRGLDGQSTSSQQVMHATAMPRPYFGPGYTPPQKSTSYLRESAAPYIGLQGNIPPLPMTLPQQDQPLQSCPLQYQDIHPAEFPDSYRYLGSNPALSSAAPSLEHQLQRSQSCRK</sequence>
<gene>
    <name evidence="2" type="ORF">N7G274_005126</name>
</gene>
<protein>
    <submittedName>
        <fullName evidence="2">Uncharacterized protein</fullName>
    </submittedName>
</protein>
<feature type="compositionally biased region" description="Low complexity" evidence="1">
    <location>
        <begin position="317"/>
        <end position="326"/>
    </location>
</feature>
<evidence type="ECO:0000256" key="1">
    <source>
        <dbReference type="SAM" id="MobiDB-lite"/>
    </source>
</evidence>
<evidence type="ECO:0000313" key="3">
    <source>
        <dbReference type="Proteomes" id="UP001590950"/>
    </source>
</evidence>
<evidence type="ECO:0000313" key="2">
    <source>
        <dbReference type="EMBL" id="KAL2041938.1"/>
    </source>
</evidence>
<dbReference type="Proteomes" id="UP001590950">
    <property type="component" value="Unassembled WGS sequence"/>
</dbReference>
<feature type="region of interest" description="Disordered" evidence="1">
    <location>
        <begin position="315"/>
        <end position="338"/>
    </location>
</feature>